<dbReference type="InterPro" id="IPR008984">
    <property type="entry name" value="SMAD_FHA_dom_sf"/>
</dbReference>
<feature type="region of interest" description="Disordered" evidence="2">
    <location>
        <begin position="1"/>
        <end position="44"/>
    </location>
</feature>
<keyword evidence="1" id="KW-0597">Phosphoprotein</keyword>
<protein>
    <recommendedName>
        <fullName evidence="3">FHA domain-containing protein</fullName>
    </recommendedName>
</protein>
<organism evidence="4 5">
    <name type="scientific">Cellulomonas bogoriensis 69B4 = DSM 16987</name>
    <dbReference type="NCBI Taxonomy" id="1386082"/>
    <lineage>
        <taxon>Bacteria</taxon>
        <taxon>Bacillati</taxon>
        <taxon>Actinomycetota</taxon>
        <taxon>Actinomycetes</taxon>
        <taxon>Micrococcales</taxon>
        <taxon>Cellulomonadaceae</taxon>
        <taxon>Cellulomonas</taxon>
    </lineage>
</organism>
<accession>A0A0A0BLY9</accession>
<evidence type="ECO:0000313" key="5">
    <source>
        <dbReference type="Proteomes" id="UP000054314"/>
    </source>
</evidence>
<dbReference type="Pfam" id="PF00498">
    <property type="entry name" value="FHA"/>
    <property type="match status" value="1"/>
</dbReference>
<dbReference type="RefSeq" id="WP_232229756.1">
    <property type="nucleotide sequence ID" value="NZ_AXCZ01000237.1"/>
</dbReference>
<sequence>ADHAVTPRPLPAEPAVVTRHPGPAPASPDPGPVDPGPVNPGLVNPEQVTADTWVVRLDSGEEMSVSGPGHIGRRPHPRDGEPCEHLVTISDPGRSLSRTHAMFGLDGGFWVEDCGSANGTSVVAGDGTVLPVEPGERVHVPPGATIRLGDRTLTVRPLR</sequence>
<dbReference type="Proteomes" id="UP000054314">
    <property type="component" value="Unassembled WGS sequence"/>
</dbReference>
<name>A0A0A0BLY9_9CELL</name>
<feature type="non-terminal residue" evidence="4">
    <location>
        <position position="1"/>
    </location>
</feature>
<feature type="region of interest" description="Disordered" evidence="2">
    <location>
        <begin position="62"/>
        <end position="81"/>
    </location>
</feature>
<dbReference type="SUPFAM" id="SSF49879">
    <property type="entry name" value="SMAD/FHA domain"/>
    <property type="match status" value="1"/>
</dbReference>
<evidence type="ECO:0000259" key="3">
    <source>
        <dbReference type="PROSITE" id="PS50006"/>
    </source>
</evidence>
<proteinExistence type="predicted"/>
<dbReference type="PROSITE" id="PS50006">
    <property type="entry name" value="FHA_DOMAIN"/>
    <property type="match status" value="1"/>
</dbReference>
<dbReference type="Gene3D" id="2.60.200.20">
    <property type="match status" value="1"/>
</dbReference>
<evidence type="ECO:0000313" key="4">
    <source>
        <dbReference type="EMBL" id="KGM08895.1"/>
    </source>
</evidence>
<evidence type="ECO:0000256" key="1">
    <source>
        <dbReference type="ARBA" id="ARBA00022553"/>
    </source>
</evidence>
<dbReference type="EMBL" id="AXCZ01000237">
    <property type="protein sequence ID" value="KGM08895.1"/>
    <property type="molecule type" value="Genomic_DNA"/>
</dbReference>
<feature type="domain" description="FHA" evidence="3">
    <location>
        <begin position="69"/>
        <end position="122"/>
    </location>
</feature>
<comment type="caution">
    <text evidence="4">The sequence shown here is derived from an EMBL/GenBank/DDBJ whole genome shotgun (WGS) entry which is preliminary data.</text>
</comment>
<evidence type="ECO:0000256" key="2">
    <source>
        <dbReference type="SAM" id="MobiDB-lite"/>
    </source>
</evidence>
<feature type="compositionally biased region" description="Pro residues" evidence="2">
    <location>
        <begin position="22"/>
        <end position="38"/>
    </location>
</feature>
<reference evidence="4 5" key="1">
    <citation type="submission" date="2013-08" db="EMBL/GenBank/DDBJ databases">
        <title>Genome sequencing of Cellulomonas bogoriensis 69B4.</title>
        <authorList>
            <person name="Chen F."/>
            <person name="Li Y."/>
            <person name="Wang G."/>
        </authorList>
    </citation>
    <scope>NUCLEOTIDE SEQUENCE [LARGE SCALE GENOMIC DNA]</scope>
    <source>
        <strain evidence="4 5">69B4</strain>
    </source>
</reference>
<keyword evidence="5" id="KW-1185">Reference proteome</keyword>
<dbReference type="AlphaFoldDB" id="A0A0A0BLY9"/>
<gene>
    <name evidence="4" type="ORF">N869_06645</name>
</gene>
<dbReference type="InterPro" id="IPR000253">
    <property type="entry name" value="FHA_dom"/>
</dbReference>